<feature type="domain" description="Transglycosylase SLT" evidence="4">
    <location>
        <begin position="498"/>
        <end position="601"/>
    </location>
</feature>
<dbReference type="GO" id="GO:0042597">
    <property type="term" value="C:periplasmic space"/>
    <property type="evidence" value="ECO:0007669"/>
    <property type="project" value="InterPro"/>
</dbReference>
<name>A0A432XNZ3_9GAMM</name>
<dbReference type="RefSeq" id="WP_110576266.1">
    <property type="nucleotide sequence ID" value="NZ_PIPV01000015.1"/>
</dbReference>
<dbReference type="InterPro" id="IPR012289">
    <property type="entry name" value="Lytic_TGlycosylase_superhlx_L"/>
</dbReference>
<feature type="chain" id="PRO_5019256034" evidence="3">
    <location>
        <begin position="26"/>
        <end position="653"/>
    </location>
</feature>
<dbReference type="Gene3D" id="1.10.530.10">
    <property type="match status" value="1"/>
</dbReference>
<dbReference type="InterPro" id="IPR008939">
    <property type="entry name" value="Lytic_TGlycosylase_superhlx_U"/>
</dbReference>
<dbReference type="Proteomes" id="UP000287330">
    <property type="component" value="Unassembled WGS sequence"/>
</dbReference>
<dbReference type="Gene3D" id="1.10.1240.20">
    <property type="entry name" value="Lytic transglycosylase, superhelical linker domain"/>
    <property type="match status" value="1"/>
</dbReference>
<dbReference type="Gene3D" id="1.25.20.10">
    <property type="entry name" value="Bacterial muramidases"/>
    <property type="match status" value="1"/>
</dbReference>
<feature type="signal peptide" evidence="3">
    <location>
        <begin position="1"/>
        <end position="25"/>
    </location>
</feature>
<evidence type="ECO:0000256" key="2">
    <source>
        <dbReference type="ARBA" id="ARBA00022729"/>
    </source>
</evidence>
<feature type="domain" description="Lytic transglycosylase superhelical linker" evidence="5">
    <location>
        <begin position="421"/>
        <end position="485"/>
    </location>
</feature>
<dbReference type="PANTHER" id="PTHR37423">
    <property type="entry name" value="SOLUBLE LYTIC MUREIN TRANSGLYCOSYLASE-RELATED"/>
    <property type="match status" value="1"/>
</dbReference>
<keyword evidence="2 3" id="KW-0732">Signal</keyword>
<dbReference type="Pfam" id="PF14718">
    <property type="entry name" value="SLT_L"/>
    <property type="match status" value="1"/>
</dbReference>
<dbReference type="SUPFAM" id="SSF53955">
    <property type="entry name" value="Lysozyme-like"/>
    <property type="match status" value="1"/>
</dbReference>
<dbReference type="GO" id="GO:0016020">
    <property type="term" value="C:membrane"/>
    <property type="evidence" value="ECO:0007669"/>
    <property type="project" value="InterPro"/>
</dbReference>
<dbReference type="GO" id="GO:0000270">
    <property type="term" value="P:peptidoglycan metabolic process"/>
    <property type="evidence" value="ECO:0007669"/>
    <property type="project" value="InterPro"/>
</dbReference>
<evidence type="ECO:0000259" key="5">
    <source>
        <dbReference type="Pfam" id="PF14718"/>
    </source>
</evidence>
<protein>
    <submittedName>
        <fullName evidence="6">Murein transglycosylase</fullName>
    </submittedName>
</protein>
<dbReference type="OrthoDB" id="92254at2"/>
<keyword evidence="7" id="KW-1185">Reference proteome</keyword>
<dbReference type="Pfam" id="PF01464">
    <property type="entry name" value="SLT"/>
    <property type="match status" value="1"/>
</dbReference>
<dbReference type="InterPro" id="IPR037061">
    <property type="entry name" value="Lytic_TGlycoase_superhlx_L_sf"/>
</dbReference>
<dbReference type="InterPro" id="IPR023346">
    <property type="entry name" value="Lysozyme-like_dom_sf"/>
</dbReference>
<dbReference type="EMBL" id="PIPV01000015">
    <property type="protein sequence ID" value="RUO50420.1"/>
    <property type="molecule type" value="Genomic_DNA"/>
</dbReference>
<dbReference type="SUPFAM" id="SSF48435">
    <property type="entry name" value="Bacterial muramidases"/>
    <property type="match status" value="1"/>
</dbReference>
<sequence length="653" mass="74803">MKKLTSIIRYSLLACLFSTVHPVAAQVSGQSAVNAPQQSANVSEQRELFKKAEYAARRGRIAEYNQLLKQLENYPLTPYLEMERLQQVGYLANEDRVVSFLERYQGTPLDWQLRQPWLDYLAQQGEYQRFIRDFRHPGTLTHQCYLITAERAGGLEDGPFIRKVDAIWRHGFSVPSACDGILNEWADLDARTKDKVWQRLVLAAEEGNPTLIPYLTRLLPKREQYLGELYHKVRYSPAAIGQLSRFRGVDPAKEAQIATFALTKLIWRAEELALKSYEKLVSRLPFTAAQRHTIAEEFAVALSLKEHPEARVWHQKVPPSELDERVLQWRLAAYLRDHDYAALKMTIQTLPPAIAGGNQWQYWLARAMEETGDQLNANRIYADLAKERHYYGFLAAARVGAPVSLEKDPVKATESQITALLQRDDVKRAYEFLQLGRDVDARREWNHLLSDIDGEAFKTAAVIASDWDWHDQAIWTLAQIGHFDAVEIRFPMAYSEIINLSSEKYGIDPAWAMAITRRESSFRADAYSGAGARGLMQILPGTAKLLRNDDSFKRLNTPEVNVALGTYYLSSLRERFNGNHVLATAAYNAGYYKVRDWLPSEPTALDEWVEMIPYYETRDYVKAVLSYQQIYELLNGKEVNLFDAFATMKVDDN</sequence>
<evidence type="ECO:0000313" key="7">
    <source>
        <dbReference type="Proteomes" id="UP000287330"/>
    </source>
</evidence>
<dbReference type="GO" id="GO:0008933">
    <property type="term" value="F:peptidoglycan lytic transglycosylase activity"/>
    <property type="evidence" value="ECO:0007669"/>
    <property type="project" value="InterPro"/>
</dbReference>
<organism evidence="6 7">
    <name type="scientific">Idiomarina fontislapidosi</name>
    <dbReference type="NCBI Taxonomy" id="263723"/>
    <lineage>
        <taxon>Bacteria</taxon>
        <taxon>Pseudomonadati</taxon>
        <taxon>Pseudomonadota</taxon>
        <taxon>Gammaproteobacteria</taxon>
        <taxon>Alteromonadales</taxon>
        <taxon>Idiomarinaceae</taxon>
        <taxon>Idiomarina</taxon>
    </lineage>
</organism>
<comment type="similarity">
    <text evidence="1">Belongs to the transglycosylase Slt family.</text>
</comment>
<dbReference type="GO" id="GO:0004553">
    <property type="term" value="F:hydrolase activity, hydrolyzing O-glycosyl compounds"/>
    <property type="evidence" value="ECO:0007669"/>
    <property type="project" value="InterPro"/>
</dbReference>
<proteinExistence type="inferred from homology"/>
<dbReference type="InterPro" id="IPR008258">
    <property type="entry name" value="Transglycosylase_SLT_dom_1"/>
</dbReference>
<evidence type="ECO:0000256" key="3">
    <source>
        <dbReference type="SAM" id="SignalP"/>
    </source>
</evidence>
<dbReference type="AlphaFoldDB" id="A0A432XNZ3"/>
<evidence type="ECO:0000313" key="6">
    <source>
        <dbReference type="EMBL" id="RUO50420.1"/>
    </source>
</evidence>
<dbReference type="InterPro" id="IPR000189">
    <property type="entry name" value="Transglyc_AS"/>
</dbReference>
<evidence type="ECO:0000259" key="4">
    <source>
        <dbReference type="Pfam" id="PF01464"/>
    </source>
</evidence>
<dbReference type="PANTHER" id="PTHR37423:SF5">
    <property type="entry name" value="SOLUBLE LYTIC MUREIN TRANSGLYCOSYLASE"/>
    <property type="match status" value="1"/>
</dbReference>
<gene>
    <name evidence="6" type="ORF">CWE25_12570</name>
</gene>
<comment type="caution">
    <text evidence="6">The sequence shown here is derived from an EMBL/GenBank/DDBJ whole genome shotgun (WGS) entry which is preliminary data.</text>
</comment>
<evidence type="ECO:0000256" key="1">
    <source>
        <dbReference type="ARBA" id="ARBA00007734"/>
    </source>
</evidence>
<dbReference type="CDD" id="cd13401">
    <property type="entry name" value="Slt70-like"/>
    <property type="match status" value="1"/>
</dbReference>
<accession>A0A432XNZ3</accession>
<dbReference type="PROSITE" id="PS00922">
    <property type="entry name" value="TRANSGLYCOSYLASE"/>
    <property type="match status" value="1"/>
</dbReference>
<reference evidence="7" key="1">
    <citation type="journal article" date="2018" name="Front. Microbiol.">
        <title>Genome-Based Analysis Reveals the Taxonomy and Diversity of the Family Idiomarinaceae.</title>
        <authorList>
            <person name="Liu Y."/>
            <person name="Lai Q."/>
            <person name="Shao Z."/>
        </authorList>
    </citation>
    <scope>NUCLEOTIDE SEQUENCE [LARGE SCALE GENOMIC DNA]</scope>
    <source>
        <strain evidence="7">F23</strain>
    </source>
</reference>